<organism evidence="1 2">
    <name type="scientific">Adineta steineri</name>
    <dbReference type="NCBI Taxonomy" id="433720"/>
    <lineage>
        <taxon>Eukaryota</taxon>
        <taxon>Metazoa</taxon>
        <taxon>Spiralia</taxon>
        <taxon>Gnathifera</taxon>
        <taxon>Rotifera</taxon>
        <taxon>Eurotatoria</taxon>
        <taxon>Bdelloidea</taxon>
        <taxon>Adinetida</taxon>
        <taxon>Adinetidae</taxon>
        <taxon>Adineta</taxon>
    </lineage>
</organism>
<feature type="non-terminal residue" evidence="1">
    <location>
        <position position="1"/>
    </location>
</feature>
<sequence length="99" mass="11400">IFILILEGEHTPVANALITDEHSTVTGKVIRCIVDCIERSDLSTPIRLFIKESSKSIRRRNRRRSMYREILFLAIIALGREKLSCGKFYTQISFLSCLK</sequence>
<gene>
    <name evidence="1" type="ORF">OXD698_LOCUS51548</name>
</gene>
<evidence type="ECO:0000313" key="2">
    <source>
        <dbReference type="Proteomes" id="UP000663844"/>
    </source>
</evidence>
<dbReference type="Proteomes" id="UP000663844">
    <property type="component" value="Unassembled WGS sequence"/>
</dbReference>
<proteinExistence type="predicted"/>
<evidence type="ECO:0000313" key="1">
    <source>
        <dbReference type="EMBL" id="CAF4402704.1"/>
    </source>
</evidence>
<name>A0A820P8I6_9BILA</name>
<accession>A0A820P8I6</accession>
<reference evidence="1" key="1">
    <citation type="submission" date="2021-02" db="EMBL/GenBank/DDBJ databases">
        <authorList>
            <person name="Nowell W R."/>
        </authorList>
    </citation>
    <scope>NUCLEOTIDE SEQUENCE</scope>
</reference>
<comment type="caution">
    <text evidence="1">The sequence shown here is derived from an EMBL/GenBank/DDBJ whole genome shotgun (WGS) entry which is preliminary data.</text>
</comment>
<protein>
    <submittedName>
        <fullName evidence="1">Uncharacterized protein</fullName>
    </submittedName>
</protein>
<dbReference type="AlphaFoldDB" id="A0A820P8I6"/>
<dbReference type="EMBL" id="CAJOAZ010026623">
    <property type="protein sequence ID" value="CAF4402704.1"/>
    <property type="molecule type" value="Genomic_DNA"/>
</dbReference>